<dbReference type="InterPro" id="IPR036174">
    <property type="entry name" value="Znf_Sec23_Sec24_sf"/>
</dbReference>
<evidence type="ECO:0000256" key="1">
    <source>
        <dbReference type="ARBA" id="ARBA00004394"/>
    </source>
</evidence>
<feature type="domain" description="Gelsolin-like" evidence="13">
    <location>
        <begin position="751"/>
        <end position="805"/>
    </location>
</feature>
<evidence type="ECO:0000256" key="6">
    <source>
        <dbReference type="ARBA" id="ARBA00022490"/>
    </source>
</evidence>
<comment type="similarity">
    <text evidence="4">Belongs to the SEC23/SEC24 family. SEC24 subfamily.</text>
</comment>
<keyword evidence="5" id="KW-0813">Transport</keyword>
<evidence type="ECO:0000256" key="4">
    <source>
        <dbReference type="ARBA" id="ARBA00008334"/>
    </source>
</evidence>
<dbReference type="Pfam" id="PF00626">
    <property type="entry name" value="Gelsolin"/>
    <property type="match status" value="1"/>
</dbReference>
<evidence type="ECO:0000259" key="13">
    <source>
        <dbReference type="Pfam" id="PF00626"/>
    </source>
</evidence>
<dbReference type="Gene3D" id="1.20.120.730">
    <property type="entry name" value="Sec23/Sec24 helical domain"/>
    <property type="match status" value="1"/>
</dbReference>
<evidence type="ECO:0000256" key="11">
    <source>
        <dbReference type="ARBA" id="ARBA00023136"/>
    </source>
</evidence>
<dbReference type="InterPro" id="IPR029006">
    <property type="entry name" value="ADF-H/Gelsolin-like_dom_sf"/>
</dbReference>
<organism evidence="18 19">
    <name type="scientific">Cryptosporidium andersoni</name>
    <dbReference type="NCBI Taxonomy" id="117008"/>
    <lineage>
        <taxon>Eukaryota</taxon>
        <taxon>Sar</taxon>
        <taxon>Alveolata</taxon>
        <taxon>Apicomplexa</taxon>
        <taxon>Conoidasida</taxon>
        <taxon>Coccidia</taxon>
        <taxon>Eucoccidiorida</taxon>
        <taxon>Eimeriorina</taxon>
        <taxon>Cryptosporidiidae</taxon>
        <taxon>Cryptosporidium</taxon>
    </lineage>
</organism>
<dbReference type="GO" id="GO:0070971">
    <property type="term" value="C:endoplasmic reticulum exit site"/>
    <property type="evidence" value="ECO:0007669"/>
    <property type="project" value="TreeGrafter"/>
</dbReference>
<keyword evidence="7" id="KW-0256">Endoplasmic reticulum</keyword>
<dbReference type="RefSeq" id="XP_067069793.1">
    <property type="nucleotide sequence ID" value="XM_067213980.1"/>
</dbReference>
<evidence type="ECO:0000256" key="3">
    <source>
        <dbReference type="ARBA" id="ARBA00004586"/>
    </source>
</evidence>
<evidence type="ECO:0000313" key="19">
    <source>
        <dbReference type="Proteomes" id="UP000186804"/>
    </source>
</evidence>
<dbReference type="AlphaFoldDB" id="A0A1J4MWS8"/>
<dbReference type="Pfam" id="PF08033">
    <property type="entry name" value="Sec23_BS"/>
    <property type="match status" value="1"/>
</dbReference>
<dbReference type="GeneID" id="92367939"/>
<evidence type="ECO:0000313" key="18">
    <source>
        <dbReference type="EMBL" id="OII77947.1"/>
    </source>
</evidence>
<evidence type="ECO:0000256" key="2">
    <source>
        <dbReference type="ARBA" id="ARBA00004496"/>
    </source>
</evidence>
<feature type="domain" description="Sec23/Sec24 trunk" evidence="15">
    <location>
        <begin position="289"/>
        <end position="531"/>
    </location>
</feature>
<dbReference type="GO" id="GO:0005789">
    <property type="term" value="C:endoplasmic reticulum membrane"/>
    <property type="evidence" value="ECO:0007669"/>
    <property type="project" value="UniProtKB-SubCell"/>
</dbReference>
<feature type="domain" description="Sec23/Sec24 helical" evidence="16">
    <location>
        <begin position="636"/>
        <end position="725"/>
    </location>
</feature>
<dbReference type="VEuPathDB" id="CryptoDB:cand_037550"/>
<comment type="subcellular location">
    <subcellularLocation>
        <location evidence="2">Cytoplasm</location>
    </subcellularLocation>
    <subcellularLocation>
        <location evidence="3">Endoplasmic reticulum membrane</location>
    </subcellularLocation>
    <subcellularLocation>
        <location evidence="1">Golgi apparatus membrane</location>
    </subcellularLocation>
</comment>
<dbReference type="Pfam" id="PF04810">
    <property type="entry name" value="zf-Sec23_Sec24"/>
    <property type="match status" value="1"/>
</dbReference>
<reference evidence="18 19" key="1">
    <citation type="submission" date="2016-10" db="EMBL/GenBank/DDBJ databases">
        <title>Reductive evolution of mitochondrial metabolism and differential evolution of invasion-related proteins in Cryptosporidium.</title>
        <authorList>
            <person name="Liu S."/>
            <person name="Roellig D.M."/>
            <person name="Guo Y."/>
            <person name="Li N."/>
            <person name="Frace M.A."/>
            <person name="Tang K."/>
            <person name="Zhang L."/>
            <person name="Feng Y."/>
            <person name="Xiao L."/>
        </authorList>
    </citation>
    <scope>NUCLEOTIDE SEQUENCE [LARGE SCALE GENOMIC DNA]</scope>
    <source>
        <strain evidence="18">30847</strain>
    </source>
</reference>
<keyword evidence="9" id="KW-0653">Protein transport</keyword>
<evidence type="ECO:0000256" key="10">
    <source>
        <dbReference type="ARBA" id="ARBA00023034"/>
    </source>
</evidence>
<dbReference type="Proteomes" id="UP000186804">
    <property type="component" value="Unassembled WGS sequence"/>
</dbReference>
<evidence type="ECO:0000256" key="9">
    <source>
        <dbReference type="ARBA" id="ARBA00022927"/>
    </source>
</evidence>
<dbReference type="Gene3D" id="3.40.20.10">
    <property type="entry name" value="Severin"/>
    <property type="match status" value="1"/>
</dbReference>
<evidence type="ECO:0000256" key="8">
    <source>
        <dbReference type="ARBA" id="ARBA00022892"/>
    </source>
</evidence>
<dbReference type="GO" id="GO:0000149">
    <property type="term" value="F:SNARE binding"/>
    <property type="evidence" value="ECO:0007669"/>
    <property type="project" value="TreeGrafter"/>
</dbReference>
<dbReference type="InterPro" id="IPR036465">
    <property type="entry name" value="vWFA_dom_sf"/>
</dbReference>
<dbReference type="GO" id="GO:0000139">
    <property type="term" value="C:Golgi membrane"/>
    <property type="evidence" value="ECO:0007669"/>
    <property type="project" value="UniProtKB-SubCell"/>
</dbReference>
<keyword evidence="10" id="KW-0333">Golgi apparatus</keyword>
<dbReference type="SUPFAM" id="SSF53300">
    <property type="entry name" value="vWA-like"/>
    <property type="match status" value="1"/>
</dbReference>
<accession>A0A1J4MWS8</accession>
<dbReference type="SUPFAM" id="SSF81995">
    <property type="entry name" value="beta-sandwich domain of Sec23/24"/>
    <property type="match status" value="1"/>
</dbReference>
<dbReference type="EMBL" id="LRBS01000011">
    <property type="protein sequence ID" value="OII77947.1"/>
    <property type="molecule type" value="Genomic_DNA"/>
</dbReference>
<dbReference type="InterPro" id="IPR006896">
    <property type="entry name" value="Sec23/24_trunk_dom"/>
</dbReference>
<dbReference type="Gene3D" id="2.60.40.1670">
    <property type="entry name" value="beta-sandwich domain of Sec23/24"/>
    <property type="match status" value="1"/>
</dbReference>
<evidence type="ECO:0000259" key="17">
    <source>
        <dbReference type="Pfam" id="PF08033"/>
    </source>
</evidence>
<feature type="domain" description="Zinc finger Sec23/Sec24-type" evidence="14">
    <location>
        <begin position="214"/>
        <end position="252"/>
    </location>
</feature>
<proteinExistence type="inferred from homology"/>
<evidence type="ECO:0000259" key="14">
    <source>
        <dbReference type="Pfam" id="PF04810"/>
    </source>
</evidence>
<keyword evidence="11" id="KW-0472">Membrane</keyword>
<evidence type="ECO:0000256" key="7">
    <source>
        <dbReference type="ARBA" id="ARBA00022824"/>
    </source>
</evidence>
<evidence type="ECO:0000259" key="16">
    <source>
        <dbReference type="Pfam" id="PF04815"/>
    </source>
</evidence>
<gene>
    <name evidence="18" type="ORF">cand_037550</name>
</gene>
<dbReference type="InterPro" id="IPR050550">
    <property type="entry name" value="SEC23_SEC24_subfamily"/>
</dbReference>
<dbReference type="OrthoDB" id="49016at2759"/>
<dbReference type="InterPro" id="IPR036175">
    <property type="entry name" value="Sec23/24_helical_dom_sf"/>
</dbReference>
<evidence type="ECO:0000256" key="12">
    <source>
        <dbReference type="SAM" id="MobiDB-lite"/>
    </source>
</evidence>
<dbReference type="InterPro" id="IPR007123">
    <property type="entry name" value="Gelsolin-like_dom"/>
</dbReference>
<dbReference type="InterPro" id="IPR036180">
    <property type="entry name" value="Gelsolin-like_dom_sf"/>
</dbReference>
<dbReference type="Gene3D" id="2.30.30.380">
    <property type="entry name" value="Zn-finger domain of Sec23/24"/>
    <property type="match status" value="1"/>
</dbReference>
<name>A0A1J4MWS8_9CRYT</name>
<feature type="region of interest" description="Disordered" evidence="12">
    <location>
        <begin position="1"/>
        <end position="73"/>
    </location>
</feature>
<feature type="compositionally biased region" description="Polar residues" evidence="12">
    <location>
        <begin position="15"/>
        <end position="56"/>
    </location>
</feature>
<dbReference type="InterPro" id="IPR012990">
    <property type="entry name" value="Beta-sandwich_Sec23_24"/>
</dbReference>
<dbReference type="PANTHER" id="PTHR13803:SF39">
    <property type="entry name" value="SECRETORY 24AB, ISOFORM A"/>
    <property type="match status" value="1"/>
</dbReference>
<dbReference type="GO" id="GO:0030127">
    <property type="term" value="C:COPII vesicle coat"/>
    <property type="evidence" value="ECO:0007669"/>
    <property type="project" value="InterPro"/>
</dbReference>
<dbReference type="GO" id="GO:0008270">
    <property type="term" value="F:zinc ion binding"/>
    <property type="evidence" value="ECO:0007669"/>
    <property type="project" value="InterPro"/>
</dbReference>
<dbReference type="SUPFAM" id="SSF82919">
    <property type="entry name" value="Zn-finger domain of Sec23/24"/>
    <property type="match status" value="1"/>
</dbReference>
<dbReference type="Gene3D" id="3.40.50.410">
    <property type="entry name" value="von Willebrand factor, type A domain"/>
    <property type="match status" value="1"/>
</dbReference>
<dbReference type="GO" id="GO:0090110">
    <property type="term" value="P:COPII-coated vesicle cargo loading"/>
    <property type="evidence" value="ECO:0007669"/>
    <property type="project" value="TreeGrafter"/>
</dbReference>
<dbReference type="InterPro" id="IPR006900">
    <property type="entry name" value="Sec23/24_helical_dom"/>
</dbReference>
<feature type="domain" description="Sec23/Sec24 beta-sandwich" evidence="17">
    <location>
        <begin position="539"/>
        <end position="624"/>
    </location>
</feature>
<dbReference type="GO" id="GO:0006886">
    <property type="term" value="P:intracellular protein transport"/>
    <property type="evidence" value="ECO:0007669"/>
    <property type="project" value="InterPro"/>
</dbReference>
<dbReference type="InterPro" id="IPR006895">
    <property type="entry name" value="Znf_Sec23_Sec24"/>
</dbReference>
<evidence type="ECO:0000259" key="15">
    <source>
        <dbReference type="Pfam" id="PF04811"/>
    </source>
</evidence>
<dbReference type="SUPFAM" id="SSF82754">
    <property type="entry name" value="C-terminal, gelsolin-like domain of Sec23/24"/>
    <property type="match status" value="1"/>
</dbReference>
<protein>
    <submittedName>
        <fullName evidence="18">SEC23 SEC24 trunk domain-containing protein</fullName>
    </submittedName>
</protein>
<dbReference type="Pfam" id="PF04811">
    <property type="entry name" value="Sec23_trunk"/>
    <property type="match status" value="1"/>
</dbReference>
<keyword evidence="19" id="KW-1185">Reference proteome</keyword>
<sequence length="890" mass="98237">MKSSQSRSGMAPNTFPFQPSTGTGQTVSKSPFENLGTINSSTNNTYGVSSHHNPMANQYGGPPKAQYGSPPVPVFNNTNPIGPSAAVVGAAQGTSASYGTFQSAGPSMTSQVYSNRVNTNLGFIPGNTQVSNFETSSNLMQHQTSISSQSIISEIQHLNSPSYFVRPTVAKVPNSASLKQKAHIPVGLVFQPLANPPPGYPEVPTVSFGSSGIIVRCKPCRTYINPFVKWEAGGRRWVCNMCGFSNETPSFYFCGLDEQGGRTDRYERPELSIGSVEFIATAEYMVRPPQPPVYFIVLDVSLPSVSSGLVETVCSAIKAALLSDSIPGGGRALIGIITYDTSIHFYNLNPNLSQPQMLIVSDLSDLFLPLSDDILVNVADSTQSIINLLDNLPTLWRNNRVVENCMGSAIKVAFMAMRHIGGKMILFASTAPTVGDQAIKIRDHTRQGGKDSEKVLDREVELLRPANDGYSNFVHAMVRTYISVDLFMCTSQPYVDLPTIAPIVKKTSGDLIYIYGFNAYLHGQKLREDIISVLTKSSAWEACLRFRVSRGWKITNWYGNFYFSGTDLLLAPSCHSNQSYSIVIDMEDNVTVAPDPFVYIQAALLHTNSDGERRIRVHTIALPATQNYIELASSMDVQATVSIICQQAMDISLHSKLLDGRNYLQTICSQILLPQSNQIAESAKSLPLYILGVLKCPAFKDCKEASQSDLRIYHWTRLASLRLESQVILFYPRLFCLSSWNHQQENEQSLVLPPILNLTAEQMTQSAAYLLEDGESMYLWLGRAIPTSFIQQIFGVASLDQLHPDYAETVIGSTGGSLGIKIAGLLHNIREQRKPPFMKLYVIRQGDPLENRFFQSLIEDKTQGFMLSYQDFFNKVMPRTTAAIPQRYAH</sequence>
<evidence type="ECO:0000256" key="5">
    <source>
        <dbReference type="ARBA" id="ARBA00022448"/>
    </source>
</evidence>
<dbReference type="Pfam" id="PF04815">
    <property type="entry name" value="Sec23_helical"/>
    <property type="match status" value="1"/>
</dbReference>
<comment type="caution">
    <text evidence="18">The sequence shown here is derived from an EMBL/GenBank/DDBJ whole genome shotgun (WGS) entry which is preliminary data.</text>
</comment>
<dbReference type="PANTHER" id="PTHR13803">
    <property type="entry name" value="SEC24-RELATED PROTEIN"/>
    <property type="match status" value="1"/>
</dbReference>
<dbReference type="SUPFAM" id="SSF81811">
    <property type="entry name" value="Helical domain of Sec23/24"/>
    <property type="match status" value="1"/>
</dbReference>
<keyword evidence="6" id="KW-0963">Cytoplasm</keyword>
<keyword evidence="8" id="KW-0931">ER-Golgi transport</keyword>